<dbReference type="InterPro" id="IPR009081">
    <property type="entry name" value="PP-bd_ACP"/>
</dbReference>
<dbReference type="OrthoDB" id="9803968at2"/>
<organism evidence="4 5">
    <name type="scientific">Methylocucumis oryzae</name>
    <dbReference type="NCBI Taxonomy" id="1632867"/>
    <lineage>
        <taxon>Bacteria</taxon>
        <taxon>Pseudomonadati</taxon>
        <taxon>Pseudomonadota</taxon>
        <taxon>Gammaproteobacteria</taxon>
        <taxon>Methylococcales</taxon>
        <taxon>Methylococcaceae</taxon>
        <taxon>Methylocucumis</taxon>
    </lineage>
</organism>
<reference evidence="4 5" key="2">
    <citation type="journal article" date="2016" name="Microb. Ecol.">
        <title>Genome Characteristics of a Novel Type I Methanotroph (Sn10-6) Isolated from a Flooded Indian Rice Field.</title>
        <authorList>
            <person name="Rahalkar M.C."/>
            <person name="Pandit P.S."/>
            <person name="Dhakephalkar P.K."/>
            <person name="Pore S."/>
            <person name="Arora P."/>
            <person name="Kapse N."/>
        </authorList>
    </citation>
    <scope>NUCLEOTIDE SEQUENCE [LARGE SCALE GENOMIC DNA]</scope>
    <source>
        <strain evidence="4 5">Sn10-6</strain>
    </source>
</reference>
<dbReference type="GO" id="GO:0044550">
    <property type="term" value="P:secondary metabolite biosynthetic process"/>
    <property type="evidence" value="ECO:0007669"/>
    <property type="project" value="TreeGrafter"/>
</dbReference>
<dbReference type="Proteomes" id="UP000033684">
    <property type="component" value="Unassembled WGS sequence"/>
</dbReference>
<dbReference type="EMBL" id="LAJX01000092">
    <property type="protein sequence ID" value="KJV06718.1"/>
    <property type="molecule type" value="Genomic_DNA"/>
</dbReference>
<dbReference type="InterPro" id="IPR020806">
    <property type="entry name" value="PKS_PP-bd"/>
</dbReference>
<dbReference type="PANTHER" id="PTHR45527">
    <property type="entry name" value="NONRIBOSOMAL PEPTIDE SYNTHETASE"/>
    <property type="match status" value="1"/>
</dbReference>
<keyword evidence="2" id="KW-0597">Phosphoprotein</keyword>
<dbReference type="RefSeq" id="WP_045779042.1">
    <property type="nucleotide sequence ID" value="NZ_LAJX01000092.1"/>
</dbReference>
<dbReference type="Pfam" id="PF00550">
    <property type="entry name" value="PP-binding"/>
    <property type="match status" value="1"/>
</dbReference>
<dbReference type="GO" id="GO:0005737">
    <property type="term" value="C:cytoplasm"/>
    <property type="evidence" value="ECO:0007669"/>
    <property type="project" value="TreeGrafter"/>
</dbReference>
<protein>
    <recommendedName>
        <fullName evidence="3">Carrier domain-containing protein</fullName>
    </recommendedName>
</protein>
<dbReference type="SUPFAM" id="SSF47336">
    <property type="entry name" value="ACP-like"/>
    <property type="match status" value="1"/>
</dbReference>
<dbReference type="InterPro" id="IPR001031">
    <property type="entry name" value="Thioesterase"/>
</dbReference>
<name>A0A0F3IJM4_9GAMM</name>
<dbReference type="Gene3D" id="1.10.1200.10">
    <property type="entry name" value="ACP-like"/>
    <property type="match status" value="1"/>
</dbReference>
<dbReference type="InterPro" id="IPR045851">
    <property type="entry name" value="AMP-bd_C_sf"/>
</dbReference>
<reference evidence="5" key="1">
    <citation type="submission" date="2015-03" db="EMBL/GenBank/DDBJ databases">
        <title>Draft genome sequence of a novel methanotroph (Sn10-6) isolated from flooded ricefield rhizosphere in India.</title>
        <authorList>
            <person name="Pandit P.S."/>
            <person name="Pore S.D."/>
            <person name="Arora P."/>
            <person name="Kapse N.G."/>
            <person name="Dhakephalkar P.K."/>
            <person name="Rahalkar M.C."/>
        </authorList>
    </citation>
    <scope>NUCLEOTIDE SEQUENCE [LARGE SCALE GENOMIC DNA]</scope>
    <source>
        <strain evidence="5">Sn10-6</strain>
    </source>
</reference>
<dbReference type="GO" id="GO:0043041">
    <property type="term" value="P:amino acid activation for nonribosomal peptide biosynthetic process"/>
    <property type="evidence" value="ECO:0007669"/>
    <property type="project" value="TreeGrafter"/>
</dbReference>
<keyword evidence="5" id="KW-1185">Reference proteome</keyword>
<evidence type="ECO:0000256" key="1">
    <source>
        <dbReference type="ARBA" id="ARBA00022450"/>
    </source>
</evidence>
<dbReference type="InterPro" id="IPR029058">
    <property type="entry name" value="AB_hydrolase_fold"/>
</dbReference>
<feature type="domain" description="Carrier" evidence="3">
    <location>
        <begin position="152"/>
        <end position="227"/>
    </location>
</feature>
<evidence type="ECO:0000313" key="5">
    <source>
        <dbReference type="Proteomes" id="UP000033684"/>
    </source>
</evidence>
<gene>
    <name evidence="4" type="ORF">VZ94_09455</name>
</gene>
<dbReference type="Pfam" id="PF13193">
    <property type="entry name" value="AMP-binding_C"/>
    <property type="match status" value="1"/>
</dbReference>
<evidence type="ECO:0000313" key="4">
    <source>
        <dbReference type="EMBL" id="KJV06718.1"/>
    </source>
</evidence>
<dbReference type="Gene3D" id="3.40.50.1820">
    <property type="entry name" value="alpha/beta hydrolase"/>
    <property type="match status" value="1"/>
</dbReference>
<evidence type="ECO:0000259" key="3">
    <source>
        <dbReference type="PROSITE" id="PS50075"/>
    </source>
</evidence>
<proteinExistence type="predicted"/>
<dbReference type="AlphaFoldDB" id="A0A0F3IJM4"/>
<dbReference type="SUPFAM" id="SSF56801">
    <property type="entry name" value="Acetyl-CoA synthetase-like"/>
    <property type="match status" value="1"/>
</dbReference>
<dbReference type="PANTHER" id="PTHR45527:SF1">
    <property type="entry name" value="FATTY ACID SYNTHASE"/>
    <property type="match status" value="1"/>
</dbReference>
<keyword evidence="1" id="KW-0596">Phosphopantetheine</keyword>
<dbReference type="InterPro" id="IPR036736">
    <property type="entry name" value="ACP-like_sf"/>
</dbReference>
<dbReference type="SMART" id="SM00823">
    <property type="entry name" value="PKS_PP"/>
    <property type="match status" value="1"/>
</dbReference>
<dbReference type="PROSITE" id="PS00012">
    <property type="entry name" value="PHOSPHOPANTETHEINE"/>
    <property type="match status" value="1"/>
</dbReference>
<dbReference type="InterPro" id="IPR025110">
    <property type="entry name" value="AMP-bd_C"/>
</dbReference>
<dbReference type="Gene3D" id="3.40.50.12780">
    <property type="entry name" value="N-terminal domain of ligase-like"/>
    <property type="match status" value="1"/>
</dbReference>
<dbReference type="InterPro" id="IPR020802">
    <property type="entry name" value="TesA-like"/>
</dbReference>
<dbReference type="PROSITE" id="PS50075">
    <property type="entry name" value="CARRIER"/>
    <property type="match status" value="1"/>
</dbReference>
<dbReference type="InterPro" id="IPR006162">
    <property type="entry name" value="Ppantetheine_attach_site"/>
</dbReference>
<dbReference type="Pfam" id="PF00975">
    <property type="entry name" value="Thioesterase"/>
    <property type="match status" value="1"/>
</dbReference>
<dbReference type="SMART" id="SM00824">
    <property type="entry name" value="PKS_TE"/>
    <property type="match status" value="1"/>
</dbReference>
<evidence type="ECO:0000256" key="2">
    <source>
        <dbReference type="ARBA" id="ARBA00022553"/>
    </source>
</evidence>
<dbReference type="PATRIC" id="fig|1632867.3.peg.5701"/>
<dbReference type="SUPFAM" id="SSF53474">
    <property type="entry name" value="alpha/beta-Hydrolases"/>
    <property type="match status" value="1"/>
</dbReference>
<accession>A0A0F3IJM4</accession>
<dbReference type="InterPro" id="IPR042099">
    <property type="entry name" value="ANL_N_sf"/>
</dbReference>
<sequence>MATPGINRATFFFTWPLNQQRLYRTGDKARFIAGSGGELEFLGRVDQQIKLRGFRIEPGEIEAAVMRFPDVVTARVILHTDLNQQAYLLAVVQTEQALEITLLQAFLHSQLPYYMVPTAYQIVDSLPLTTAGKLDIQRLTHTLLVSDIEAKAPSTLNEQRVAKIWSDVLGYAVTTINADFFSVGGHSLLALRLLTALNTAFNNNINLIDLMRQPTIAGQALLLMSELSTDEQGIVELKPGANTPNLFCLPAADGQLMAYQALAAQLPEDYSVVGLQTQFIGETLNDLAAEYVQLIRARQPVGPYHLLGWSLGGLLAYEIAQQLIKTGDIVATLMLLDSYLPATLKALTGKKTASTDRQRLQDFCEDLLHAYDIEIADLIAESHTVDEVLDAVLQRLHELTSVAKNDMLQLWQYFNQLVKAAENYRPELYQGQNMLLVYAEQLGLTPERLIYDWQALSASHLVCHGVIAEHQTLLQTPVVKTLAKIISDHVSSCSSQ</sequence>
<dbReference type="GO" id="GO:0031177">
    <property type="term" value="F:phosphopantetheine binding"/>
    <property type="evidence" value="ECO:0007669"/>
    <property type="project" value="InterPro"/>
</dbReference>
<dbReference type="Gene3D" id="3.30.300.30">
    <property type="match status" value="1"/>
</dbReference>
<comment type="caution">
    <text evidence="4">The sequence shown here is derived from an EMBL/GenBank/DDBJ whole genome shotgun (WGS) entry which is preliminary data.</text>
</comment>